<evidence type="ECO:0000313" key="2">
    <source>
        <dbReference type="EMBL" id="CAL6001761.1"/>
    </source>
</evidence>
<evidence type="ECO:0000313" key="3">
    <source>
        <dbReference type="Proteomes" id="UP001642409"/>
    </source>
</evidence>
<gene>
    <name evidence="2" type="ORF">HINF_LOCUS17594</name>
    <name evidence="1" type="ORF">HINF_LOCUS55676</name>
</gene>
<protein>
    <submittedName>
        <fullName evidence="2">Hypothetical_protein</fullName>
    </submittedName>
</protein>
<evidence type="ECO:0000313" key="1">
    <source>
        <dbReference type="EMBL" id="CAI9968031.1"/>
    </source>
</evidence>
<comment type="caution">
    <text evidence="1">The sequence shown here is derived from an EMBL/GenBank/DDBJ whole genome shotgun (WGS) entry which is preliminary data.</text>
</comment>
<reference evidence="2 3" key="2">
    <citation type="submission" date="2024-07" db="EMBL/GenBank/DDBJ databases">
        <authorList>
            <person name="Akdeniz Z."/>
        </authorList>
    </citation>
    <scope>NUCLEOTIDE SEQUENCE [LARGE SCALE GENOMIC DNA]</scope>
</reference>
<proteinExistence type="predicted"/>
<dbReference type="Proteomes" id="UP001642409">
    <property type="component" value="Unassembled WGS sequence"/>
</dbReference>
<name>A0AA86R6C4_9EUKA</name>
<dbReference type="EMBL" id="CAXDID020000044">
    <property type="protein sequence ID" value="CAL6001761.1"/>
    <property type="molecule type" value="Genomic_DNA"/>
</dbReference>
<sequence length="342" mass="41082">MMCQVVQLPKISKISIKQPYKYVSSSNKLIKLNNKKSFECLSQLSQNKQVKPRFISKSFIISNNIYYYKQLSRKFLKSANDLRTQLNSEQDNEVQVDPNDLVPDLPIDYDNLETENDDQLEFEHQIKVRKANLKIFSVNQLKQVESEITYQQFKHSEYISQIMQQYEYLEVDYTDCLVEVNRDTYEPLNLQQNIKQQINYSLQNIQKLKSLRQEQIQYDWQLGPVFDKAIEFERLSISFYIQFGNSQQFNHFKIFIIQKRKELKILFFQFPLHISDLVSHYTRSSELYIQLLFEKLEADSPELNRIEDQIQLERRFQEEIVNMTETEQIRELAVHVAETRFY</sequence>
<organism evidence="1">
    <name type="scientific">Hexamita inflata</name>
    <dbReference type="NCBI Taxonomy" id="28002"/>
    <lineage>
        <taxon>Eukaryota</taxon>
        <taxon>Metamonada</taxon>
        <taxon>Diplomonadida</taxon>
        <taxon>Hexamitidae</taxon>
        <taxon>Hexamitinae</taxon>
        <taxon>Hexamita</taxon>
    </lineage>
</organism>
<dbReference type="EMBL" id="CATOUU010001031">
    <property type="protein sequence ID" value="CAI9968031.1"/>
    <property type="molecule type" value="Genomic_DNA"/>
</dbReference>
<keyword evidence="3" id="KW-1185">Reference proteome</keyword>
<dbReference type="AlphaFoldDB" id="A0AA86R6C4"/>
<reference evidence="1" key="1">
    <citation type="submission" date="2023-06" db="EMBL/GenBank/DDBJ databases">
        <authorList>
            <person name="Kurt Z."/>
        </authorList>
    </citation>
    <scope>NUCLEOTIDE SEQUENCE</scope>
</reference>
<accession>A0AA86R6C4</accession>